<dbReference type="FunFam" id="3.80.10.10:FF:002789">
    <property type="entry name" value="Leucine Rich Repeat family protein"/>
    <property type="match status" value="1"/>
</dbReference>
<evidence type="ECO:0000256" key="1">
    <source>
        <dbReference type="ARBA" id="ARBA00004251"/>
    </source>
</evidence>
<dbReference type="Proteomes" id="UP000289340">
    <property type="component" value="Chromosome 16"/>
</dbReference>
<dbReference type="EMBL" id="QZWG01000016">
    <property type="protein sequence ID" value="RZB61714.1"/>
    <property type="molecule type" value="Genomic_DNA"/>
</dbReference>
<feature type="domain" description="Disease resistance R13L4/SHOC-2-like LRR" evidence="16">
    <location>
        <begin position="1115"/>
        <end position="1303"/>
    </location>
</feature>
<organism evidence="17 18">
    <name type="scientific">Glycine soja</name>
    <name type="common">Wild soybean</name>
    <dbReference type="NCBI Taxonomy" id="3848"/>
    <lineage>
        <taxon>Eukaryota</taxon>
        <taxon>Viridiplantae</taxon>
        <taxon>Streptophyta</taxon>
        <taxon>Embryophyta</taxon>
        <taxon>Tracheophyta</taxon>
        <taxon>Spermatophyta</taxon>
        <taxon>Magnoliopsida</taxon>
        <taxon>eudicotyledons</taxon>
        <taxon>Gunneridae</taxon>
        <taxon>Pentapetalae</taxon>
        <taxon>rosids</taxon>
        <taxon>fabids</taxon>
        <taxon>Fabales</taxon>
        <taxon>Fabaceae</taxon>
        <taxon>Papilionoideae</taxon>
        <taxon>50 kb inversion clade</taxon>
        <taxon>NPAAA clade</taxon>
        <taxon>indigoferoid/millettioid clade</taxon>
        <taxon>Phaseoleae</taxon>
        <taxon>Glycine</taxon>
        <taxon>Glycine subgen. Soja</taxon>
    </lineage>
</organism>
<evidence type="ECO:0000313" key="18">
    <source>
        <dbReference type="Proteomes" id="UP000289340"/>
    </source>
</evidence>
<dbReference type="GO" id="GO:0005886">
    <property type="term" value="C:plasma membrane"/>
    <property type="evidence" value="ECO:0007669"/>
    <property type="project" value="UniProtKB-SubCell"/>
</dbReference>
<dbReference type="InterPro" id="IPR055414">
    <property type="entry name" value="LRR_R13L4/SHOC2-like"/>
</dbReference>
<dbReference type="PRINTS" id="PR00019">
    <property type="entry name" value="LEURICHRPT"/>
</dbReference>
<dbReference type="Pfam" id="PF08263">
    <property type="entry name" value="LRRNT_2"/>
    <property type="match status" value="1"/>
</dbReference>
<evidence type="ECO:0000256" key="7">
    <source>
        <dbReference type="ARBA" id="ARBA00022729"/>
    </source>
</evidence>
<dbReference type="Pfam" id="PF23598">
    <property type="entry name" value="LRR_14"/>
    <property type="match status" value="3"/>
</dbReference>
<sequence>MNSSSIIYILVFVHLCLLSLPCRESVCIPSERETLLKFKNNLNDSSNRLWSWNHNHTNCCHWYGVLCHSGTSHVLQLHLNSSHSPLNDDHDWESYRRWSFGGEISPCLADLKHLNYLDLSANRFLGEGMSIPSFLGTMTSLTHLNLSYTGFYGKIPPQIGNLSNLVYLDLSYVFANGTVPSQIGNLSKLRYLDLSYNYFEGMAIPSFLCAMTSLTHLHLSLTGFMGKIPSQIGNLSNLLYLDLGFNNLLAENVEWVSSMWKLEYLDLSYANLSKAFHWLHTLQSLPSLTHLYLSHCTLPDYNEPSLLNFSSLQTLDLSVTSYSPAISFVPKWIFKLKKLVSLQLLGNEIRGPIPGGIRNLTLLQNLDLSSNSFSSSIPDCLYGLHRLKSLNLWGNNLHGTISDALGNLTSLVELYLSSNQLEGTIPTSLANLCNLRDIDFSYLKLNQQVNDILEILAPCISNGLTTLAVQSSQLSGNLTDHIGAFKNIEQLDFSNNSIGGALPRSFGKLSSLRYLNVSINKFSGNPFESLGSFSKLLSLHIDGNNFQGVVKEDDLTNLTSLMEFHASGSNFTLKVGPNWHPNFRLYYLDVRSWQLGPSFPSWIKSQNKLEYLDLSNTGIIDSIPTQMWEALSHVMYVNLSHNHIHGELGTTLKGLSVIQTIDLSSNHLCGKLPYLSSPNVLRLDLSSNSFSESMNDFLCNDHPHGMQLQFLNLASNNLSGEIPDCWMNWTTLVDVNLQSNHFVGNLPQSMCSLVGLQSLQIRNNTLSGIFPTSLKKATQLISLDLGENNLSGSIPTWVGEKLLNVKILRLRSNSFAGHIPNEICQMSHLQVLDLAQNNLSGNIPSCFSNLSAMILMNQSTDPLIYSLAPYITRYTSTYSIVSVLLWLKGRGDEYKSFLGLVTNIDLSSNKLLGEIPREITDLNGLNFLNLSHNQLIGPIPQGIGNMRSLQSIDFSRNQLFGEIPLTISNLSFLSMLDVSYNHLKGKIPTGTQLQTFDASSFIGNNLCGPPLPINCSSNGKTHSYEESHGHGVNWFFVSATIGFVVGFWIVIAPLLIRRSWRCVSSQIVQMLVDKWVRSKAQLHLNTSSSAFYHGYDFDEEAYEKSQFGGEISPCLADLKHLNYLDLSGNEFLGKGMSIPSFLGTMTSLTHLDLSLTGFYGKIPPQIGNLSNLVYLDLRYVVANGTVPSQIGNLSKLRYLDLSCNEFLGEGMSIPSFLCAMTSLTHLDLTYTRFMGKIPSQIGNLSNLLYLGLGGSYDLFAENVEWVSSMWKLEYLHLSYANLSKAFHWLHTLQSLPSLTHLSLSGCTLPHYNEPSLLNFSSLQTLDLSRTRYSPAISFVPNWIFKLKKLVSLQLLDNEIQGPIPGGIRNLTLLQNLDLSGNSFSSSIPDCLYGLHRLKYLDLSSNNLHGTISDALGNLTSLVELDLSGNQLEGTIPTFLGNLRNLREIDLTFLYLSMNKFSGNPFESLGSLSKLSFLHIDGNNFQGVVNEDDLANLTSLKIFGASGNNFTLKVGPNWIPNFQLTHLDVTSWQIGPNFPSWIQSQNKLQYVGLSNTGILDSIPTWFWEAHSQQPFCWELPPSMGSLAELQSLEIRNNLLSGIFPTSLKKTSQLISLDLGENNLSGCIPTWVGEKLSNMKILRLRSNSFSGHIPNEICQMSLLQVLDLAKNSLSGNIPSCFRNLSAMTLVNRSTYPRIYSRAPNDTQYYSSVSGIVSVLLWLKGRGDEYGNILGLVTSIDLSSNKLLGEIPREITDLNGLNFLNLSHNQLIGPIPEGIGNMGSLQTIDFSRNQISGEIPPTISNLSFLSMLDVSYNHLKGKIPTGTQLQTFDASSFIGNNLCGPPLPINCSSNGKTHSYEGSHGHGVNWFFVSATIGFVVGLWIVIAPLLICRSWRHAYFHFLDHVWFKLQSFCSCSITV</sequence>
<keyword evidence="11 17" id="KW-0675">Receptor</keyword>
<feature type="chain" id="PRO_5019148823" evidence="14">
    <location>
        <begin position="19"/>
        <end position="1918"/>
    </location>
</feature>
<dbReference type="SMART" id="SM00369">
    <property type="entry name" value="LRR_TYP"/>
    <property type="match status" value="20"/>
</dbReference>
<feature type="domain" description="Leucine-rich repeat-containing N-terminal plant-type" evidence="15">
    <location>
        <begin position="29"/>
        <end position="67"/>
    </location>
</feature>
<dbReference type="FunFam" id="3.80.10.10:FF:000111">
    <property type="entry name" value="LRR receptor-like serine/threonine-protein kinase ERECTA"/>
    <property type="match status" value="2"/>
</dbReference>
<dbReference type="InterPro" id="IPR046956">
    <property type="entry name" value="RLP23-like"/>
</dbReference>
<evidence type="ECO:0000256" key="12">
    <source>
        <dbReference type="ARBA" id="ARBA00023180"/>
    </source>
</evidence>
<feature type="transmembrane region" description="Helical" evidence="13">
    <location>
        <begin position="1867"/>
        <end position="1889"/>
    </location>
</feature>
<evidence type="ECO:0000256" key="5">
    <source>
        <dbReference type="ARBA" id="ARBA00022614"/>
    </source>
</evidence>
<evidence type="ECO:0000256" key="8">
    <source>
        <dbReference type="ARBA" id="ARBA00022737"/>
    </source>
</evidence>
<evidence type="ECO:0000256" key="14">
    <source>
        <dbReference type="SAM" id="SignalP"/>
    </source>
</evidence>
<keyword evidence="5" id="KW-0433">Leucine-rich repeat</keyword>
<comment type="similarity">
    <text evidence="2">Belongs to the RLP family.</text>
</comment>
<evidence type="ECO:0000256" key="3">
    <source>
        <dbReference type="ARBA" id="ARBA00022475"/>
    </source>
</evidence>
<keyword evidence="4" id="KW-0597">Phosphoprotein</keyword>
<keyword evidence="9 13" id="KW-1133">Transmembrane helix</keyword>
<evidence type="ECO:0000259" key="16">
    <source>
        <dbReference type="Pfam" id="PF23598"/>
    </source>
</evidence>
<keyword evidence="8" id="KW-0677">Repeat</keyword>
<feature type="domain" description="Disease resistance R13L4/SHOC-2-like LRR" evidence="16">
    <location>
        <begin position="1314"/>
        <end position="1528"/>
    </location>
</feature>
<keyword evidence="18" id="KW-1185">Reference proteome</keyword>
<dbReference type="InterPro" id="IPR003591">
    <property type="entry name" value="Leu-rich_rpt_typical-subtyp"/>
</dbReference>
<dbReference type="InterPro" id="IPR013210">
    <property type="entry name" value="LRR_N_plant-typ"/>
</dbReference>
<keyword evidence="12" id="KW-0325">Glycoprotein</keyword>
<protein>
    <submittedName>
        <fullName evidence="17">Receptor-like protein EIX2</fullName>
    </submittedName>
</protein>
<evidence type="ECO:0000256" key="13">
    <source>
        <dbReference type="SAM" id="Phobius"/>
    </source>
</evidence>
<feature type="transmembrane region" description="Helical" evidence="13">
    <location>
        <begin position="863"/>
        <end position="887"/>
    </location>
</feature>
<dbReference type="PANTHER" id="PTHR48063:SF63">
    <property type="entry name" value="LEUCINE-RICH RECEPTOR-LIKE KINASE FAMILY PROTEIN"/>
    <property type="match status" value="1"/>
</dbReference>
<keyword evidence="6 13" id="KW-0812">Transmembrane</keyword>
<dbReference type="SUPFAM" id="SSF52047">
    <property type="entry name" value="RNI-like"/>
    <property type="match status" value="1"/>
</dbReference>
<keyword evidence="3" id="KW-1003">Cell membrane</keyword>
<keyword evidence="7 14" id="KW-0732">Signal</keyword>
<evidence type="ECO:0000256" key="4">
    <source>
        <dbReference type="ARBA" id="ARBA00022553"/>
    </source>
</evidence>
<dbReference type="PANTHER" id="PTHR48063">
    <property type="entry name" value="LRR RECEPTOR-LIKE KINASE"/>
    <property type="match status" value="1"/>
</dbReference>
<comment type="subcellular location">
    <subcellularLocation>
        <location evidence="1">Cell membrane</location>
        <topology evidence="1">Single-pass type I membrane protein</topology>
    </subcellularLocation>
</comment>
<dbReference type="Gene3D" id="3.80.10.10">
    <property type="entry name" value="Ribonuclease Inhibitor"/>
    <property type="match status" value="7"/>
</dbReference>
<evidence type="ECO:0000256" key="10">
    <source>
        <dbReference type="ARBA" id="ARBA00023136"/>
    </source>
</evidence>
<dbReference type="SUPFAM" id="SSF52058">
    <property type="entry name" value="L domain-like"/>
    <property type="match status" value="6"/>
</dbReference>
<keyword evidence="10 13" id="KW-0472">Membrane</keyword>
<dbReference type="FunFam" id="3.80.10.10:FF:000383">
    <property type="entry name" value="Leucine-rich repeat receptor protein kinase EMS1"/>
    <property type="match status" value="2"/>
</dbReference>
<name>A0A445GKG9_GLYSO</name>
<dbReference type="Pfam" id="PF00560">
    <property type="entry name" value="LRR_1"/>
    <property type="match status" value="10"/>
</dbReference>
<dbReference type="FunFam" id="3.80.10.10:FF:000095">
    <property type="entry name" value="LRR receptor-like serine/threonine-protein kinase GSO1"/>
    <property type="match status" value="2"/>
</dbReference>
<proteinExistence type="inferred from homology"/>
<comment type="caution">
    <text evidence="17">The sequence shown here is derived from an EMBL/GenBank/DDBJ whole genome shotgun (WGS) entry which is preliminary data.</text>
</comment>
<dbReference type="FunFam" id="3.80.10.10:FF:000041">
    <property type="entry name" value="LRR receptor-like serine/threonine-protein kinase ERECTA"/>
    <property type="match status" value="1"/>
</dbReference>
<dbReference type="Pfam" id="PF13855">
    <property type="entry name" value="LRR_8"/>
    <property type="match status" value="1"/>
</dbReference>
<accession>A0A445GKG9</accession>
<evidence type="ECO:0000256" key="2">
    <source>
        <dbReference type="ARBA" id="ARBA00009592"/>
    </source>
</evidence>
<feature type="transmembrane region" description="Helical" evidence="13">
    <location>
        <begin position="1034"/>
        <end position="1056"/>
    </location>
</feature>
<dbReference type="SMART" id="SM00365">
    <property type="entry name" value="LRR_SD22"/>
    <property type="match status" value="13"/>
</dbReference>
<feature type="domain" description="Disease resistance R13L4/SHOC-2-like LRR" evidence="16">
    <location>
        <begin position="304"/>
        <end position="543"/>
    </location>
</feature>
<dbReference type="GO" id="GO:0007165">
    <property type="term" value="P:signal transduction"/>
    <property type="evidence" value="ECO:0007669"/>
    <property type="project" value="UniProtKB-ARBA"/>
</dbReference>
<reference evidence="17 18" key="1">
    <citation type="submission" date="2018-09" db="EMBL/GenBank/DDBJ databases">
        <title>A high-quality reference genome of wild soybean provides a powerful tool to mine soybean genomes.</title>
        <authorList>
            <person name="Xie M."/>
            <person name="Chung C.Y.L."/>
            <person name="Li M.-W."/>
            <person name="Wong F.-L."/>
            <person name="Chan T.-F."/>
            <person name="Lam H.-M."/>
        </authorList>
    </citation>
    <scope>NUCLEOTIDE SEQUENCE [LARGE SCALE GENOMIC DNA]</scope>
    <source>
        <strain evidence="18">cv. W05</strain>
        <tissue evidence="17">Hypocotyl of etiolated seedlings</tissue>
    </source>
</reference>
<evidence type="ECO:0000256" key="6">
    <source>
        <dbReference type="ARBA" id="ARBA00022692"/>
    </source>
</evidence>
<gene>
    <name evidence="17" type="ORF">D0Y65_044150</name>
</gene>
<feature type="signal peptide" evidence="14">
    <location>
        <begin position="1"/>
        <end position="18"/>
    </location>
</feature>
<dbReference type="InterPro" id="IPR001611">
    <property type="entry name" value="Leu-rich_rpt"/>
</dbReference>
<evidence type="ECO:0000256" key="9">
    <source>
        <dbReference type="ARBA" id="ARBA00022989"/>
    </source>
</evidence>
<dbReference type="InterPro" id="IPR032675">
    <property type="entry name" value="LRR_dom_sf"/>
</dbReference>
<evidence type="ECO:0000256" key="11">
    <source>
        <dbReference type="ARBA" id="ARBA00023170"/>
    </source>
</evidence>
<evidence type="ECO:0000313" key="17">
    <source>
        <dbReference type="EMBL" id="RZB61714.1"/>
    </source>
</evidence>
<evidence type="ECO:0000259" key="15">
    <source>
        <dbReference type="Pfam" id="PF08263"/>
    </source>
</evidence>